<dbReference type="PROSITE" id="PS00759">
    <property type="entry name" value="ARGE_DAPE_CPG2_2"/>
    <property type="match status" value="1"/>
</dbReference>
<dbReference type="EMBL" id="GEZM01067987">
    <property type="protein sequence ID" value="JAV67281.1"/>
    <property type="molecule type" value="Transcribed_RNA"/>
</dbReference>
<dbReference type="InterPro" id="IPR001261">
    <property type="entry name" value="ArgE/DapE_CS"/>
</dbReference>
<dbReference type="SUPFAM" id="SSF55031">
    <property type="entry name" value="Bacterial exopeptidase dimerisation domain"/>
    <property type="match status" value="1"/>
</dbReference>
<feature type="binding site" evidence="10">
    <location>
        <position position="177"/>
    </location>
    <ligand>
        <name>Zn(2+)</name>
        <dbReference type="ChEBI" id="CHEBI:29105"/>
        <label>1</label>
    </ligand>
</feature>
<feature type="active site" evidence="9">
    <location>
        <position position="84"/>
    </location>
</feature>
<organism evidence="12">
    <name type="scientific">Photinus pyralis</name>
    <name type="common">Common eastern firefly</name>
    <name type="synonym">Lampyris pyralis</name>
    <dbReference type="NCBI Taxonomy" id="7054"/>
    <lineage>
        <taxon>Eukaryota</taxon>
        <taxon>Metazoa</taxon>
        <taxon>Ecdysozoa</taxon>
        <taxon>Arthropoda</taxon>
        <taxon>Hexapoda</taxon>
        <taxon>Insecta</taxon>
        <taxon>Pterygota</taxon>
        <taxon>Neoptera</taxon>
        <taxon>Endopterygota</taxon>
        <taxon>Coleoptera</taxon>
        <taxon>Polyphaga</taxon>
        <taxon>Elateriformia</taxon>
        <taxon>Elateroidea</taxon>
        <taxon>Lampyridae</taxon>
        <taxon>Lampyrinae</taxon>
        <taxon>Photinus</taxon>
    </lineage>
</organism>
<evidence type="ECO:0000256" key="6">
    <source>
        <dbReference type="ARBA" id="ARBA00022801"/>
    </source>
</evidence>
<protein>
    <recommendedName>
        <fullName evidence="3">N-acyl-aliphatic-L-amino acid amidohydrolase</fullName>
        <ecNumber evidence="3">3.5.1.14</ecNumber>
    </recommendedName>
    <alternativeName>
        <fullName evidence="8">N-acyl-L-amino-acid amidohydrolase</fullName>
    </alternativeName>
</protein>
<accession>A0A1Y1L3B1</accession>
<feature type="active site" description="Proton acceptor" evidence="9">
    <location>
        <position position="149"/>
    </location>
</feature>
<comment type="similarity">
    <text evidence="2">Belongs to the peptidase M20A family.</text>
</comment>
<dbReference type="PIRSF" id="PIRSF036696">
    <property type="entry name" value="ACY-1"/>
    <property type="match status" value="1"/>
</dbReference>
<dbReference type="SUPFAM" id="SSF53187">
    <property type="entry name" value="Zn-dependent exopeptidases"/>
    <property type="match status" value="1"/>
</dbReference>
<evidence type="ECO:0000259" key="11">
    <source>
        <dbReference type="Pfam" id="PF07687"/>
    </source>
</evidence>
<name>A0A1Y1L3B1_PHOPY</name>
<evidence type="ECO:0000313" key="12">
    <source>
        <dbReference type="EMBL" id="JAV67281.1"/>
    </source>
</evidence>
<keyword evidence="4" id="KW-0963">Cytoplasm</keyword>
<proteinExistence type="inferred from homology"/>
<keyword evidence="6" id="KW-0378">Hydrolase</keyword>
<evidence type="ECO:0000256" key="9">
    <source>
        <dbReference type="PIRSR" id="PIRSR036696-1"/>
    </source>
</evidence>
<dbReference type="OrthoDB" id="3064516at2759"/>
<evidence type="ECO:0000256" key="8">
    <source>
        <dbReference type="ARBA" id="ARBA00029656"/>
    </source>
</evidence>
<dbReference type="InterPro" id="IPR010159">
    <property type="entry name" value="N-acyl_aa_amidohydrolase"/>
</dbReference>
<comment type="subcellular location">
    <subcellularLocation>
        <location evidence="1">Cytoplasm</location>
    </subcellularLocation>
</comment>
<evidence type="ECO:0000256" key="7">
    <source>
        <dbReference type="ARBA" id="ARBA00022833"/>
    </source>
</evidence>
<evidence type="ECO:0000256" key="3">
    <source>
        <dbReference type="ARBA" id="ARBA00011913"/>
    </source>
</evidence>
<dbReference type="InterPro" id="IPR011650">
    <property type="entry name" value="Peptidase_M20_dimer"/>
</dbReference>
<dbReference type="Gene3D" id="3.40.630.10">
    <property type="entry name" value="Zn peptidases"/>
    <property type="match status" value="1"/>
</dbReference>
<dbReference type="RefSeq" id="XP_031334376.1">
    <property type="nucleotide sequence ID" value="XM_031478516.1"/>
</dbReference>
<keyword evidence="7 10" id="KW-0862">Zinc</keyword>
<dbReference type="GO" id="GO:0004046">
    <property type="term" value="F:aminoacylase activity"/>
    <property type="evidence" value="ECO:0007669"/>
    <property type="project" value="UniProtKB-EC"/>
</dbReference>
<feature type="binding site" evidence="10">
    <location>
        <position position="115"/>
    </location>
    <ligand>
        <name>Zn(2+)</name>
        <dbReference type="ChEBI" id="CHEBI:29105"/>
        <label>2</label>
    </ligand>
</feature>
<feature type="domain" description="Peptidase M20 dimerisation" evidence="11">
    <location>
        <begin position="200"/>
        <end position="303"/>
    </location>
</feature>
<dbReference type="GO" id="GO:0046872">
    <property type="term" value="F:metal ion binding"/>
    <property type="evidence" value="ECO:0007669"/>
    <property type="project" value="UniProtKB-KW"/>
</dbReference>
<dbReference type="PROSITE" id="PS00758">
    <property type="entry name" value="ARGE_DAPE_CPG2_1"/>
    <property type="match status" value="1"/>
</dbReference>
<feature type="binding site" evidence="10">
    <location>
        <position position="115"/>
    </location>
    <ligand>
        <name>Zn(2+)</name>
        <dbReference type="ChEBI" id="CHEBI:29105"/>
        <label>1</label>
    </ligand>
</feature>
<dbReference type="EC" id="3.5.1.14" evidence="3"/>
<dbReference type="KEGG" id="ppyr:116164352"/>
<dbReference type="InterPro" id="IPR002933">
    <property type="entry name" value="Peptidase_M20"/>
</dbReference>
<comment type="cofactor">
    <cofactor evidence="10">
        <name>Zn(2+)</name>
        <dbReference type="ChEBI" id="CHEBI:29105"/>
    </cofactor>
    <text evidence="10">Binds 2 Zn(2+) ions per subunit.</text>
</comment>
<dbReference type="Pfam" id="PF01546">
    <property type="entry name" value="Peptidase_M20"/>
    <property type="match status" value="1"/>
</dbReference>
<dbReference type="NCBIfam" id="TIGR01880">
    <property type="entry name" value="Ac-peptdase-euk"/>
    <property type="match status" value="1"/>
</dbReference>
<dbReference type="GO" id="GO:0006520">
    <property type="term" value="P:amino acid metabolic process"/>
    <property type="evidence" value="ECO:0007669"/>
    <property type="project" value="InterPro"/>
</dbReference>
<keyword evidence="5 10" id="KW-0479">Metal-binding</keyword>
<dbReference type="GeneID" id="116164352"/>
<dbReference type="PANTHER" id="PTHR45892">
    <property type="entry name" value="AMINOACYLASE-1"/>
    <property type="match status" value="1"/>
</dbReference>
<dbReference type="AlphaFoldDB" id="A0A1Y1L3B1"/>
<dbReference type="Gene3D" id="1.10.150.900">
    <property type="match status" value="1"/>
</dbReference>
<evidence type="ECO:0000256" key="10">
    <source>
        <dbReference type="PIRSR" id="PIRSR036696-2"/>
    </source>
</evidence>
<dbReference type="Pfam" id="PF07687">
    <property type="entry name" value="M20_dimer"/>
    <property type="match status" value="1"/>
</dbReference>
<evidence type="ECO:0000256" key="4">
    <source>
        <dbReference type="ARBA" id="ARBA00022490"/>
    </source>
</evidence>
<reference evidence="12" key="1">
    <citation type="journal article" date="2016" name="Sci. Rep.">
        <title>Molecular characterization of firefly nuptial gifts: a multi-omics approach sheds light on postcopulatory sexual selection.</title>
        <authorList>
            <person name="Al-Wathiqui N."/>
            <person name="Fallon T.R."/>
            <person name="South A."/>
            <person name="Weng J.K."/>
            <person name="Lewis S.M."/>
        </authorList>
    </citation>
    <scope>NUCLEOTIDE SEQUENCE</scope>
</reference>
<dbReference type="InterPro" id="IPR036264">
    <property type="entry name" value="Bact_exopeptidase_dim_dom"/>
</dbReference>
<feature type="binding site" evidence="10">
    <location>
        <position position="375"/>
    </location>
    <ligand>
        <name>Zn(2+)</name>
        <dbReference type="ChEBI" id="CHEBI:29105"/>
        <label>2</label>
    </ligand>
</feature>
<evidence type="ECO:0000256" key="2">
    <source>
        <dbReference type="ARBA" id="ARBA00006247"/>
    </source>
</evidence>
<evidence type="ECO:0000256" key="5">
    <source>
        <dbReference type="ARBA" id="ARBA00022723"/>
    </source>
</evidence>
<dbReference type="PANTHER" id="PTHR45892:SF1">
    <property type="entry name" value="AMINOACYLASE-1"/>
    <property type="match status" value="1"/>
</dbReference>
<dbReference type="InterPro" id="IPR052083">
    <property type="entry name" value="Aminoacylase-1_M20A"/>
</dbReference>
<sequence>MANVTSSVDLDAIAVENFQKYLRIPTVHPNINYDGCVQFLEDYAKNLNLELSVIRCLPDKPVVVITLLGANPHLPSILLNSHMDVVPVDEENWTHAPFAAEIDEDGNIFARGAQDTKCLGIQYLEAIRRLILDDAVLNRTIHVSFVPDEEIGGKEGMKLFVLSPEFKNLNVGFALDEGAPSTKEEFFVFNSEKYGWKFAIHCPGTPGHGCFMFDNTPGEKVRYVLNKFYELREKSMARFKEFSDYGDIITVNLTMMQLCIQGGVQNNIIPSEFVIVLDTRIPPMVDEQEWEGTITKWCQEAGEDVWIEYYLKESVTPITKLDSNIFWEAFKKTIGGKGELKVQTMPGCTDARYLRQQGIPVLGFSPNNGTPIRAHADDEFLNVQVFLKGIVTYYDILQAMANV</sequence>
<dbReference type="Gene3D" id="3.30.70.360">
    <property type="match status" value="1"/>
</dbReference>
<dbReference type="GO" id="GO:0005737">
    <property type="term" value="C:cytoplasm"/>
    <property type="evidence" value="ECO:0007669"/>
    <property type="project" value="UniProtKB-SubCell"/>
</dbReference>
<evidence type="ECO:0000256" key="1">
    <source>
        <dbReference type="ARBA" id="ARBA00004496"/>
    </source>
</evidence>
<feature type="binding site" evidence="10">
    <location>
        <position position="82"/>
    </location>
    <ligand>
        <name>Zn(2+)</name>
        <dbReference type="ChEBI" id="CHEBI:29105"/>
        <label>1</label>
    </ligand>
</feature>
<dbReference type="FunFam" id="3.40.630.10:FF:000019">
    <property type="entry name" value="Aminoacylase 1"/>
    <property type="match status" value="1"/>
</dbReference>
<feature type="binding site" evidence="10">
    <location>
        <position position="150"/>
    </location>
    <ligand>
        <name>Zn(2+)</name>
        <dbReference type="ChEBI" id="CHEBI:29105"/>
        <label>2</label>
    </ligand>
</feature>